<feature type="region of interest" description="Disordered" evidence="1">
    <location>
        <begin position="629"/>
        <end position="649"/>
    </location>
</feature>
<sequence length="678" mass="74202">MFYFKAPIRPDEPESRDPAEVEFWRRLLDHGPGPIPKPIQTVDQIRDELAELAERGAVSARALTLSEAGFRQGVRVVVVHDLGGGIDRIEPFGKAIQAPLEGAEAEHFRPLGEAEIGPENVDCDRKDTTGEVLPTSAVSDVEIVGISDAAGSPSEGVISVSRIVVKSETPPQPQQKLQRARTSSKPNPNFIFETGLIPKTRPKADSKSKAKATARAKARIKALARTKAKSKPKRERKLTISRDERAEAELCFFMAEALGCPFNMKADLNPGHLDDLSVEERIAFCLKIVGNLLAYARGRCIARGMPFSWWPPVWGWVRESDPWTNLKEHVHLVFYAPEDERRRMVKLMEEKRKATNPKVKRWCPNAKFARIHPWEHWTGSKFKSAFGYFVKMANPQDYHSDSTIWYKKSGFITGPRIKFSPFLLDPDRVEAHRIDVQALTQLRDNDRVIMRRSGSEPAKNPRSLLRAQRSAPSDVHAEIVPVDVPATPAPAQVLVTAAVEPEPIEPATFLTPGSAGPVHRDETEHSEMDVVEVETRLAAPAEPVPIPREPAAAIVEVPVEADAMELIEAVTLAVPAAIDAGAIPAVIVSPDVPAEPGPTSPSHRAVIASLAVLGRSVARNVMAGAARIASRLGSRSPPPSPTTPPSALCRPRAPLYDRSAFIAAGAFFGAPDVQSIPW</sequence>
<evidence type="ECO:0000256" key="1">
    <source>
        <dbReference type="SAM" id="MobiDB-lite"/>
    </source>
</evidence>
<dbReference type="RefSeq" id="WP_129222740.1">
    <property type="nucleotide sequence ID" value="NZ_QYBB01000001.1"/>
</dbReference>
<evidence type="ECO:0000313" key="2">
    <source>
        <dbReference type="EMBL" id="RYC33881.1"/>
    </source>
</evidence>
<feature type="compositionally biased region" description="Polar residues" evidence="1">
    <location>
        <begin position="174"/>
        <end position="187"/>
    </location>
</feature>
<reference evidence="2 3" key="2">
    <citation type="submission" date="2019-02" db="EMBL/GenBank/DDBJ databases">
        <title>'Lichenibacterium ramalinii' gen. nov. sp. nov., 'Lichenibacterium minor' gen. nov. sp. nov.</title>
        <authorList>
            <person name="Pankratov T."/>
        </authorList>
    </citation>
    <scope>NUCLEOTIDE SEQUENCE [LARGE SCALE GENOMIC DNA]</scope>
    <source>
        <strain evidence="2 3">RmlP026</strain>
    </source>
</reference>
<gene>
    <name evidence="2" type="ORF">D3273_01105</name>
</gene>
<dbReference type="EMBL" id="QYBB01000001">
    <property type="protein sequence ID" value="RYC33881.1"/>
    <property type="molecule type" value="Genomic_DNA"/>
</dbReference>
<name>A0A4Q2UEZ0_9HYPH</name>
<protein>
    <submittedName>
        <fullName evidence="2">Uncharacterized protein</fullName>
    </submittedName>
</protein>
<dbReference type="Proteomes" id="UP000290759">
    <property type="component" value="Unassembled WGS sequence"/>
</dbReference>
<comment type="caution">
    <text evidence="2">The sequence shown here is derived from an EMBL/GenBank/DDBJ whole genome shotgun (WGS) entry which is preliminary data.</text>
</comment>
<feature type="region of interest" description="Disordered" evidence="1">
    <location>
        <begin position="451"/>
        <end position="471"/>
    </location>
</feature>
<accession>A0A4Q2UEZ0</accession>
<feature type="region of interest" description="Disordered" evidence="1">
    <location>
        <begin position="166"/>
        <end position="194"/>
    </location>
</feature>
<evidence type="ECO:0000313" key="3">
    <source>
        <dbReference type="Proteomes" id="UP000290759"/>
    </source>
</evidence>
<proteinExistence type="predicted"/>
<keyword evidence="3" id="KW-1185">Reference proteome</keyword>
<organism evidence="2 3">
    <name type="scientific">Lichenibacterium minor</name>
    <dbReference type="NCBI Taxonomy" id="2316528"/>
    <lineage>
        <taxon>Bacteria</taxon>
        <taxon>Pseudomonadati</taxon>
        <taxon>Pseudomonadota</taxon>
        <taxon>Alphaproteobacteria</taxon>
        <taxon>Hyphomicrobiales</taxon>
        <taxon>Lichenihabitantaceae</taxon>
        <taxon>Lichenibacterium</taxon>
    </lineage>
</organism>
<dbReference type="AlphaFoldDB" id="A0A4Q2UEZ0"/>
<reference evidence="2 3" key="1">
    <citation type="submission" date="2018-12" db="EMBL/GenBank/DDBJ databases">
        <authorList>
            <person name="Grouzdev D.S."/>
            <person name="Krutkina M.S."/>
        </authorList>
    </citation>
    <scope>NUCLEOTIDE SEQUENCE [LARGE SCALE GENOMIC DNA]</scope>
    <source>
        <strain evidence="2 3">RmlP026</strain>
    </source>
</reference>